<comment type="similarity">
    <text evidence="2">Belongs to the Nudix hydrolase family. NudF subfamily.</text>
</comment>
<dbReference type="EC" id="3.6.1.13" evidence="3"/>
<keyword evidence="5" id="KW-0479">Metal-binding</keyword>
<evidence type="ECO:0000256" key="5">
    <source>
        <dbReference type="ARBA" id="ARBA00022723"/>
    </source>
</evidence>
<dbReference type="SUPFAM" id="SSF55811">
    <property type="entry name" value="Nudix"/>
    <property type="match status" value="1"/>
</dbReference>
<dbReference type="CDD" id="cd24155">
    <property type="entry name" value="NUDIX_ADPRase"/>
    <property type="match status" value="1"/>
</dbReference>
<proteinExistence type="inferred from homology"/>
<dbReference type="NCBIfam" id="TIGR00052">
    <property type="entry name" value="nudix-type nucleoside diphosphatase, YffH/AdpP family"/>
    <property type="match status" value="1"/>
</dbReference>
<evidence type="ECO:0000313" key="14">
    <source>
        <dbReference type="EMBL" id="MCK0538689.1"/>
    </source>
</evidence>
<dbReference type="InterPro" id="IPR004385">
    <property type="entry name" value="NDP_pyrophosphatase"/>
</dbReference>
<evidence type="ECO:0000256" key="4">
    <source>
        <dbReference type="ARBA" id="ARBA00013297"/>
    </source>
</evidence>
<keyword evidence="6" id="KW-0378">Hydrolase</keyword>
<keyword evidence="15" id="KW-1185">Reference proteome</keyword>
<evidence type="ECO:0000256" key="1">
    <source>
        <dbReference type="ARBA" id="ARBA00001946"/>
    </source>
</evidence>
<evidence type="ECO:0000256" key="3">
    <source>
        <dbReference type="ARBA" id="ARBA00012453"/>
    </source>
</evidence>
<evidence type="ECO:0000256" key="6">
    <source>
        <dbReference type="ARBA" id="ARBA00022801"/>
    </source>
</evidence>
<dbReference type="PANTHER" id="PTHR11839">
    <property type="entry name" value="UDP/ADP-SUGAR PYROPHOSPHATASE"/>
    <property type="match status" value="1"/>
</dbReference>
<evidence type="ECO:0000256" key="9">
    <source>
        <dbReference type="ARBA" id="ARBA00030162"/>
    </source>
</evidence>
<dbReference type="RefSeq" id="WP_246953542.1">
    <property type="nucleotide sequence ID" value="NZ_JALKII010000011.1"/>
</dbReference>
<evidence type="ECO:0000259" key="13">
    <source>
        <dbReference type="PROSITE" id="PS51462"/>
    </source>
</evidence>
<sequence length="213" mass="24115">MTTQPGFSRKDVEIIERESPYRGFFRLDRLRLRHRLFNGGWSRELTRELFVRTEAVAVLPWDPVRDEILLVEQFRVGALDFRPSPWCLELIAGIRDVAGESLEQLVRREAQEEAGIALGELVPLPSYMASPGGSNERLHLFFAEADLGNAGGVHGHPEEGEDIRVQTVPVAQVPALIESGQLDNAPCLIALHWLMLHHQRLLQRHERQIEHGG</sequence>
<evidence type="ECO:0000313" key="15">
    <source>
        <dbReference type="Proteomes" id="UP001165524"/>
    </source>
</evidence>
<name>A0ABT0EA40_9GAMM</name>
<evidence type="ECO:0000256" key="7">
    <source>
        <dbReference type="ARBA" id="ARBA00022842"/>
    </source>
</evidence>
<dbReference type="InterPro" id="IPR000086">
    <property type="entry name" value="NUDIX_hydrolase_dom"/>
</dbReference>
<comment type="caution">
    <text evidence="14">The sequence shown here is derived from an EMBL/GenBank/DDBJ whole genome shotgun (WGS) entry which is preliminary data.</text>
</comment>
<evidence type="ECO:0000256" key="8">
    <source>
        <dbReference type="ARBA" id="ARBA00025164"/>
    </source>
</evidence>
<dbReference type="PROSITE" id="PS51462">
    <property type="entry name" value="NUDIX"/>
    <property type="match status" value="1"/>
</dbReference>
<comment type="function">
    <text evidence="8">Acts on ADP-mannose and ADP-glucose as well as ADP-ribose. Prevents glycogen biosynthesis. The reaction catalyzed by this enzyme is a limiting step of the gluconeogenic process.</text>
</comment>
<evidence type="ECO:0000256" key="12">
    <source>
        <dbReference type="ARBA" id="ARBA00049546"/>
    </source>
</evidence>
<dbReference type="Gene3D" id="3.90.79.10">
    <property type="entry name" value="Nucleoside Triphosphate Pyrophosphohydrolase"/>
    <property type="match status" value="1"/>
</dbReference>
<accession>A0ABT0EA40</accession>
<feature type="domain" description="Nudix hydrolase" evidence="13">
    <location>
        <begin position="51"/>
        <end position="190"/>
    </location>
</feature>
<protein>
    <recommendedName>
        <fullName evidence="4">ADP-ribose pyrophosphatase</fullName>
        <ecNumber evidence="3">3.6.1.13</ecNumber>
    </recommendedName>
    <alternativeName>
        <fullName evidence="9">ADP-ribose diphosphatase</fullName>
    </alternativeName>
    <alternativeName>
        <fullName evidence="11">ADP-ribose phosphohydrolase</fullName>
    </alternativeName>
    <alternativeName>
        <fullName evidence="10">Adenosine diphosphoribose pyrophosphatase</fullName>
    </alternativeName>
</protein>
<dbReference type="InterPro" id="IPR015797">
    <property type="entry name" value="NUDIX_hydrolase-like_dom_sf"/>
</dbReference>
<evidence type="ECO:0000256" key="2">
    <source>
        <dbReference type="ARBA" id="ARBA00007482"/>
    </source>
</evidence>
<gene>
    <name evidence="14" type="ORF">MU846_13320</name>
</gene>
<dbReference type="Proteomes" id="UP001165524">
    <property type="component" value="Unassembled WGS sequence"/>
</dbReference>
<comment type="cofactor">
    <cofactor evidence="1">
        <name>Mg(2+)</name>
        <dbReference type="ChEBI" id="CHEBI:18420"/>
    </cofactor>
</comment>
<dbReference type="EMBL" id="JALKII010000011">
    <property type="protein sequence ID" value="MCK0538689.1"/>
    <property type="molecule type" value="Genomic_DNA"/>
</dbReference>
<dbReference type="Pfam" id="PF00293">
    <property type="entry name" value="NUDIX"/>
    <property type="match status" value="1"/>
</dbReference>
<evidence type="ECO:0000256" key="11">
    <source>
        <dbReference type="ARBA" id="ARBA00033056"/>
    </source>
</evidence>
<comment type="catalytic activity">
    <reaction evidence="12">
        <text>ADP-D-ribose + H2O = D-ribose 5-phosphate + AMP + 2 H(+)</text>
        <dbReference type="Rhea" id="RHEA:10412"/>
        <dbReference type="ChEBI" id="CHEBI:15377"/>
        <dbReference type="ChEBI" id="CHEBI:15378"/>
        <dbReference type="ChEBI" id="CHEBI:57967"/>
        <dbReference type="ChEBI" id="CHEBI:78346"/>
        <dbReference type="ChEBI" id="CHEBI:456215"/>
        <dbReference type="EC" id="3.6.1.13"/>
    </reaction>
</comment>
<keyword evidence="7" id="KW-0460">Magnesium</keyword>
<organism evidence="14 15">
    <name type="scientific">Alcanivorax quisquiliarum</name>
    <dbReference type="NCBI Taxonomy" id="2933565"/>
    <lineage>
        <taxon>Bacteria</taxon>
        <taxon>Pseudomonadati</taxon>
        <taxon>Pseudomonadota</taxon>
        <taxon>Gammaproteobacteria</taxon>
        <taxon>Oceanospirillales</taxon>
        <taxon>Alcanivoracaceae</taxon>
        <taxon>Alcanivorax</taxon>
    </lineage>
</organism>
<evidence type="ECO:0000256" key="10">
    <source>
        <dbReference type="ARBA" id="ARBA00030308"/>
    </source>
</evidence>
<dbReference type="PANTHER" id="PTHR11839:SF5">
    <property type="entry name" value="ADP-RIBOSE PYROPHOSPHATASE"/>
    <property type="match status" value="1"/>
</dbReference>
<reference evidence="14" key="1">
    <citation type="submission" date="2022-04" db="EMBL/GenBank/DDBJ databases">
        <title>Alcanivorax sp. CY1518 draft genome sequence.</title>
        <authorList>
            <person name="Zhao G."/>
            <person name="An M."/>
        </authorList>
    </citation>
    <scope>NUCLEOTIDE SEQUENCE</scope>
    <source>
        <strain evidence="14">CY1518</strain>
    </source>
</reference>